<dbReference type="AlphaFoldDB" id="F0US71"/>
<accession>F0US71</accession>
<evidence type="ECO:0000313" key="6">
    <source>
        <dbReference type="EMBL" id="QSS54343.1"/>
    </source>
</evidence>
<evidence type="ECO:0000256" key="4">
    <source>
        <dbReference type="SAM" id="MobiDB-lite"/>
    </source>
</evidence>
<dbReference type="Pfam" id="PF07491">
    <property type="entry name" value="PPI_Ypi1"/>
    <property type="match status" value="1"/>
</dbReference>
<name>F0US71_AJEC8</name>
<dbReference type="STRING" id="544711.F0US71"/>
<feature type="compositionally biased region" description="Basic and acidic residues" evidence="4">
    <location>
        <begin position="198"/>
        <end position="207"/>
    </location>
</feature>
<dbReference type="PANTHER" id="PTHR20835:SF0">
    <property type="entry name" value="E3 UBIQUITIN-PROTEIN LIGASE PPP1R11"/>
    <property type="match status" value="1"/>
</dbReference>
<reference evidence="7" key="1">
    <citation type="submission" date="2008-07" db="EMBL/GenBank/DDBJ databases">
        <title>Annotation of Ajellomyces capsulatus strain H88.</title>
        <authorList>
            <person name="Champion M."/>
            <person name="Cuomo C."/>
            <person name="Ma L.-J."/>
            <person name="Henn M.R."/>
            <person name="Sil A."/>
            <person name="Goldman B."/>
            <person name="Young S.K."/>
            <person name="Kodira C.D."/>
            <person name="Zeng Q."/>
            <person name="Koehrsen M."/>
            <person name="Alvarado L."/>
            <person name="Berlin A."/>
            <person name="Borenstein D."/>
            <person name="Chen Z."/>
            <person name="Engels R."/>
            <person name="Freedman E."/>
            <person name="Gellesch M."/>
            <person name="Goldberg J."/>
            <person name="Griggs A."/>
            <person name="Gujja S."/>
            <person name="Heiman D."/>
            <person name="Hepburn T."/>
            <person name="Howarth C."/>
            <person name="Jen D."/>
            <person name="Larson L."/>
            <person name="Lewis B."/>
            <person name="Mehta T."/>
            <person name="Park D."/>
            <person name="Pearson M."/>
            <person name="Roberts A."/>
            <person name="Saif S."/>
            <person name="Shea T."/>
            <person name="Shenoy N."/>
            <person name="Sisk P."/>
            <person name="Stolte C."/>
            <person name="Sykes S."/>
            <person name="Walk T."/>
            <person name="White J."/>
            <person name="Yandava C."/>
            <person name="Klein B."/>
            <person name="McEwen J.G."/>
            <person name="Puccia R."/>
            <person name="Goldman G.H."/>
            <person name="Felipe M.S."/>
            <person name="Nino-Vega G."/>
            <person name="San-Blas G."/>
            <person name="Taylor J."/>
            <person name="Mendoza L."/>
            <person name="Galagan J."/>
            <person name="Nusbaum C."/>
            <person name="Birren B."/>
        </authorList>
    </citation>
    <scope>NUCLEOTIDE SEQUENCE [LARGE SCALE GENOMIC DNA]</scope>
    <source>
        <strain evidence="7">H88</strain>
    </source>
</reference>
<keyword evidence="3" id="KW-0539">Nucleus</keyword>
<gene>
    <name evidence="5" type="ORF">HCEG_07963</name>
    <name evidence="6" type="ORF">I7I53_01859</name>
</gene>
<feature type="region of interest" description="Disordered" evidence="4">
    <location>
        <begin position="134"/>
        <end position="255"/>
    </location>
</feature>
<sequence>MPLRVTYRAPALPILYQSQRDLAPLGDSSHTMSRDRGAMTQRLRTAGASSSTSTITQGETTGGLQQQHQQQRQFIITGRLRLRAEADNTAETASGTGTDQVTRRSIRWAEDVVDNEGLGRKSSKVCCIYHKARPVGESSSESSSDSSSDSSNSDSDSDADTGEARVVSGRLPANRMHCHQHRRHDTSSSQQDGPSGHEGCDDSHAGTDSDNCCDNGSSDANKRRQIQIHRQHRQHRQRRPNAYERMPKFRSKKKE</sequence>
<feature type="compositionally biased region" description="Basic residues" evidence="4">
    <location>
        <begin position="223"/>
        <end position="239"/>
    </location>
</feature>
<dbReference type="VEuPathDB" id="FungiDB:I7I53_01859"/>
<evidence type="ECO:0000256" key="3">
    <source>
        <dbReference type="RuleBase" id="RU367162"/>
    </source>
</evidence>
<dbReference type="Proteomes" id="UP000663419">
    <property type="component" value="Chromosome 3"/>
</dbReference>
<evidence type="ECO:0000313" key="5">
    <source>
        <dbReference type="EMBL" id="EGC48748.1"/>
    </source>
</evidence>
<reference evidence="6" key="2">
    <citation type="submission" date="2021-01" db="EMBL/GenBank/DDBJ databases">
        <title>Chromosome-level genome assembly of a human fungal pathogen reveals clustering of transcriptionally co-regulated genes.</title>
        <authorList>
            <person name="Voorhies M."/>
            <person name="Cohen S."/>
            <person name="Shea T.P."/>
            <person name="Petrus S."/>
            <person name="Munoz J.F."/>
            <person name="Poplawski S."/>
            <person name="Goldman W.E."/>
            <person name="Michael T."/>
            <person name="Cuomo C.A."/>
            <person name="Sil A."/>
            <person name="Beyhan S."/>
        </authorList>
    </citation>
    <scope>NUCLEOTIDE SEQUENCE</scope>
    <source>
        <strain evidence="6">H88</strain>
    </source>
</reference>
<comment type="subcellular location">
    <subcellularLocation>
        <location evidence="3">Nucleus</location>
    </subcellularLocation>
</comment>
<comment type="similarity">
    <text evidence="2 3">Belongs to the YPI1 family.</text>
</comment>
<organism evidence="7">
    <name type="scientific">Ajellomyces capsulatus (strain H88)</name>
    <name type="common">Darling's disease fungus</name>
    <name type="synonym">Histoplasma capsulatum</name>
    <dbReference type="NCBI Taxonomy" id="544711"/>
    <lineage>
        <taxon>Eukaryota</taxon>
        <taxon>Fungi</taxon>
        <taxon>Dikarya</taxon>
        <taxon>Ascomycota</taxon>
        <taxon>Pezizomycotina</taxon>
        <taxon>Eurotiomycetes</taxon>
        <taxon>Eurotiomycetidae</taxon>
        <taxon>Onygenales</taxon>
        <taxon>Ajellomycetaceae</taxon>
        <taxon>Histoplasma</taxon>
    </lineage>
</organism>
<protein>
    <recommendedName>
        <fullName evidence="3">Type 1 phosphatases regulator</fullName>
    </recommendedName>
</protein>
<dbReference type="PANTHER" id="PTHR20835">
    <property type="entry name" value="E3 UBIQUITIN-PROTEIN LIGASE PPP1R11-RELATED"/>
    <property type="match status" value="1"/>
</dbReference>
<dbReference type="OMA" id="NDSCGRE"/>
<proteinExistence type="inferred from homology"/>
<feature type="compositionally biased region" description="Low complexity" evidence="4">
    <location>
        <begin position="208"/>
        <end position="219"/>
    </location>
</feature>
<dbReference type="OrthoDB" id="307488at2759"/>
<dbReference type="GO" id="GO:0005634">
    <property type="term" value="C:nucleus"/>
    <property type="evidence" value="ECO:0007669"/>
    <property type="project" value="UniProtKB-SubCell"/>
</dbReference>
<evidence type="ECO:0000313" key="7">
    <source>
        <dbReference type="Proteomes" id="UP000008142"/>
    </source>
</evidence>
<dbReference type="InterPro" id="IPR011107">
    <property type="entry name" value="PPI_Ypi1"/>
</dbReference>
<feature type="compositionally biased region" description="Low complexity" evidence="4">
    <location>
        <begin position="45"/>
        <end position="71"/>
    </location>
</feature>
<dbReference type="GO" id="GO:0004865">
    <property type="term" value="F:protein serine/threonine phosphatase inhibitor activity"/>
    <property type="evidence" value="ECO:0007669"/>
    <property type="project" value="UniProtKB-UniRule"/>
</dbReference>
<evidence type="ECO:0000256" key="1">
    <source>
        <dbReference type="ARBA" id="ARBA00003401"/>
    </source>
</evidence>
<dbReference type="EMBL" id="DS990642">
    <property type="protein sequence ID" value="EGC48748.1"/>
    <property type="molecule type" value="Genomic_DNA"/>
</dbReference>
<dbReference type="GO" id="GO:0008157">
    <property type="term" value="F:protein phosphatase 1 binding"/>
    <property type="evidence" value="ECO:0007669"/>
    <property type="project" value="TreeGrafter"/>
</dbReference>
<comment type="function">
    <text evidence="1 3">Regulator of type 1 phosphatases which maintains protein phosphatase activity under strict control.</text>
</comment>
<dbReference type="Proteomes" id="UP000008142">
    <property type="component" value="Unassembled WGS sequence"/>
</dbReference>
<feature type="compositionally biased region" description="Low complexity" evidence="4">
    <location>
        <begin position="138"/>
        <end position="154"/>
    </location>
</feature>
<feature type="region of interest" description="Disordered" evidence="4">
    <location>
        <begin position="44"/>
        <end position="71"/>
    </location>
</feature>
<dbReference type="HOGENOM" id="CLU_098333_0_0_1"/>
<evidence type="ECO:0000256" key="2">
    <source>
        <dbReference type="ARBA" id="ARBA00005605"/>
    </source>
</evidence>
<dbReference type="EMBL" id="CP069104">
    <property type="protein sequence ID" value="QSS54343.1"/>
    <property type="molecule type" value="Genomic_DNA"/>
</dbReference>